<gene>
    <name evidence="8" type="ORF">HRG_06376</name>
</gene>
<dbReference type="SUPFAM" id="SSF46785">
    <property type="entry name" value="Winged helix' DNA-binding domain"/>
    <property type="match status" value="1"/>
</dbReference>
<reference evidence="8" key="1">
    <citation type="submission" date="2021-09" db="EMBL/GenBank/DDBJ databases">
        <title>A high-quality genome of the endoparasitic fungus Hirsutella rhossiliensis with a comparison of Hirsutella genomes reveals transposable elements contributing to genome size variation.</title>
        <authorList>
            <person name="Lin R."/>
            <person name="Jiao Y."/>
            <person name="Sun X."/>
            <person name="Ling J."/>
            <person name="Xie B."/>
            <person name="Cheng X."/>
        </authorList>
    </citation>
    <scope>NUCLEOTIDE SEQUENCE</scope>
    <source>
        <strain evidence="8">HR02</strain>
    </source>
</reference>
<dbReference type="OrthoDB" id="5954824at2759"/>
<dbReference type="InterPro" id="IPR001766">
    <property type="entry name" value="Fork_head_dom"/>
</dbReference>
<dbReference type="SMART" id="SM00339">
    <property type="entry name" value="FH"/>
    <property type="match status" value="1"/>
</dbReference>
<dbReference type="Proteomes" id="UP000824596">
    <property type="component" value="Unassembled WGS sequence"/>
</dbReference>
<dbReference type="Gene3D" id="1.10.10.10">
    <property type="entry name" value="Winged helix-like DNA-binding domain superfamily/Winged helix DNA-binding domain"/>
    <property type="match status" value="1"/>
</dbReference>
<name>A0A9P8MW44_9HYPO</name>
<comment type="subcellular location">
    <subcellularLocation>
        <location evidence="5">Nucleus</location>
    </subcellularLocation>
</comment>
<keyword evidence="1" id="KW-0805">Transcription regulation</keyword>
<evidence type="ECO:0000256" key="3">
    <source>
        <dbReference type="ARBA" id="ARBA00023163"/>
    </source>
</evidence>
<feature type="DNA-binding region" description="Fork-head" evidence="5">
    <location>
        <begin position="204"/>
        <end position="314"/>
    </location>
</feature>
<dbReference type="GO" id="GO:0000978">
    <property type="term" value="F:RNA polymerase II cis-regulatory region sequence-specific DNA binding"/>
    <property type="evidence" value="ECO:0007669"/>
    <property type="project" value="TreeGrafter"/>
</dbReference>
<accession>A0A9P8MW44</accession>
<evidence type="ECO:0000256" key="2">
    <source>
        <dbReference type="ARBA" id="ARBA00023125"/>
    </source>
</evidence>
<comment type="caution">
    <text evidence="8">The sequence shown here is derived from an EMBL/GenBank/DDBJ whole genome shotgun (WGS) entry which is preliminary data.</text>
</comment>
<keyword evidence="3" id="KW-0804">Transcription</keyword>
<dbReference type="InterPro" id="IPR045912">
    <property type="entry name" value="FOXJ2/3-like"/>
</dbReference>
<evidence type="ECO:0000256" key="4">
    <source>
        <dbReference type="ARBA" id="ARBA00023242"/>
    </source>
</evidence>
<dbReference type="GO" id="GO:0005634">
    <property type="term" value="C:nucleus"/>
    <property type="evidence" value="ECO:0007669"/>
    <property type="project" value="UniProtKB-SubCell"/>
</dbReference>
<dbReference type="InterPro" id="IPR030456">
    <property type="entry name" value="TF_fork_head_CS_2"/>
</dbReference>
<organism evidence="8 9">
    <name type="scientific">Hirsutella rhossiliensis</name>
    <dbReference type="NCBI Taxonomy" id="111463"/>
    <lineage>
        <taxon>Eukaryota</taxon>
        <taxon>Fungi</taxon>
        <taxon>Dikarya</taxon>
        <taxon>Ascomycota</taxon>
        <taxon>Pezizomycotina</taxon>
        <taxon>Sordariomycetes</taxon>
        <taxon>Hypocreomycetidae</taxon>
        <taxon>Hypocreales</taxon>
        <taxon>Ophiocordycipitaceae</taxon>
        <taxon>Hirsutella</taxon>
    </lineage>
</organism>
<protein>
    <submittedName>
        <fullName evidence="8">Forkhead domain-containing protein</fullName>
    </submittedName>
</protein>
<dbReference type="Pfam" id="PF00250">
    <property type="entry name" value="Forkhead"/>
    <property type="match status" value="1"/>
</dbReference>
<proteinExistence type="predicted"/>
<keyword evidence="2 5" id="KW-0238">DNA-binding</keyword>
<dbReference type="EMBL" id="JAIZPD010000006">
    <property type="protein sequence ID" value="KAH0962274.1"/>
    <property type="molecule type" value="Genomic_DNA"/>
</dbReference>
<evidence type="ECO:0000313" key="8">
    <source>
        <dbReference type="EMBL" id="KAH0962274.1"/>
    </source>
</evidence>
<dbReference type="GO" id="GO:0000981">
    <property type="term" value="F:DNA-binding transcription factor activity, RNA polymerase II-specific"/>
    <property type="evidence" value="ECO:0007669"/>
    <property type="project" value="TreeGrafter"/>
</dbReference>
<dbReference type="InterPro" id="IPR036388">
    <property type="entry name" value="WH-like_DNA-bd_sf"/>
</dbReference>
<dbReference type="PANTHER" id="PTHR46078:SF2">
    <property type="entry name" value="FORK-HEAD DOMAIN-CONTAINING PROTEIN"/>
    <property type="match status" value="1"/>
</dbReference>
<evidence type="ECO:0000256" key="5">
    <source>
        <dbReference type="PROSITE-ProRule" id="PRU00089"/>
    </source>
</evidence>
<keyword evidence="9" id="KW-1185">Reference proteome</keyword>
<evidence type="ECO:0000313" key="9">
    <source>
        <dbReference type="Proteomes" id="UP000824596"/>
    </source>
</evidence>
<evidence type="ECO:0000259" key="7">
    <source>
        <dbReference type="PROSITE" id="PS50039"/>
    </source>
</evidence>
<dbReference type="AlphaFoldDB" id="A0A9P8MW44"/>
<feature type="region of interest" description="Disordered" evidence="6">
    <location>
        <begin position="306"/>
        <end position="325"/>
    </location>
</feature>
<feature type="domain" description="Fork-head" evidence="7">
    <location>
        <begin position="204"/>
        <end position="314"/>
    </location>
</feature>
<dbReference type="RefSeq" id="XP_044719787.1">
    <property type="nucleotide sequence ID" value="XM_044864847.1"/>
</dbReference>
<sequence>MEDQEQQSPGSAPLSSVVCHSVPDCHFMSAQCPDNYALATQPCMLIKSEQQQFWPSPPLGPWDFERGPCYQDVPAPAGAFSHHYDSMPVSPDSWPSVDTAFLVHERKFGNQQPPDQCEDTVGLCTPTSTSSLPVSTYSELSGLPLSMEPLEVAALSPEEFLIGTPPSTVAPKAGSPPINLNDVPDVHCASARETSVDASTTDAKLDEPYAKLIYRAFMSRPDYAMTLQDIYQWFRDNTTKAVSVKGGWQNSIRHNLSMNAAFTKRHRMEDDREFSSSVEDAKRANEWVLENWAVCYGVQSTTRYRKGNSRRRIGAQPASQNSKRLVQHSAKRAMSGRKGGCAARDSRLRGRAFYHGKPVGRAARYGIEQGCFSPPRSVYPELYSSETMAVSHLDSAARRHALSMHCGYNGPRPHDTPDTMAFPLAMDEHILAQGMCNINEHCGAMTCRGDGMAASYAMPAQGGFLYGIRDVHMGYHGEQHVAEESSSARLFEPIDDGAYDWSDGGD</sequence>
<keyword evidence="4 5" id="KW-0539">Nucleus</keyword>
<evidence type="ECO:0000256" key="6">
    <source>
        <dbReference type="SAM" id="MobiDB-lite"/>
    </source>
</evidence>
<evidence type="ECO:0000256" key="1">
    <source>
        <dbReference type="ARBA" id="ARBA00023015"/>
    </source>
</evidence>
<dbReference type="PANTHER" id="PTHR46078">
    <property type="entry name" value="FORKHEAD BOX PROTEIN J2 FAMILY MEMBER"/>
    <property type="match status" value="1"/>
</dbReference>
<dbReference type="PROSITE" id="PS50039">
    <property type="entry name" value="FORK_HEAD_3"/>
    <property type="match status" value="1"/>
</dbReference>
<dbReference type="GeneID" id="68355505"/>
<dbReference type="InterPro" id="IPR036390">
    <property type="entry name" value="WH_DNA-bd_sf"/>
</dbReference>
<dbReference type="PROSITE" id="PS00658">
    <property type="entry name" value="FORK_HEAD_2"/>
    <property type="match status" value="1"/>
</dbReference>